<dbReference type="PROSITE" id="PS00649">
    <property type="entry name" value="G_PROTEIN_RECEP_F2_1"/>
    <property type="match status" value="1"/>
</dbReference>
<evidence type="ECO:0000259" key="12">
    <source>
        <dbReference type="PROSITE" id="PS50227"/>
    </source>
</evidence>
<evidence type="ECO:0000256" key="5">
    <source>
        <dbReference type="ARBA" id="ARBA00022989"/>
    </source>
</evidence>
<proteinExistence type="inferred from homology"/>
<dbReference type="OrthoDB" id="16753at2759"/>
<dbReference type="GO" id="GO:0005886">
    <property type="term" value="C:plasma membrane"/>
    <property type="evidence" value="ECO:0007669"/>
    <property type="project" value="UniProtKB-SubCell"/>
</dbReference>
<feature type="transmembrane region" description="Helical" evidence="11">
    <location>
        <begin position="286"/>
        <end position="312"/>
    </location>
</feature>
<dbReference type="GO" id="GO:0008528">
    <property type="term" value="F:G protein-coupled peptide receptor activity"/>
    <property type="evidence" value="ECO:0007669"/>
    <property type="project" value="TreeGrafter"/>
</dbReference>
<feature type="transmembrane region" description="Helical" evidence="11">
    <location>
        <begin position="248"/>
        <end position="266"/>
    </location>
</feature>
<dbReference type="KEGG" id="clec:106667701"/>
<evidence type="ECO:0000256" key="6">
    <source>
        <dbReference type="ARBA" id="ARBA00023040"/>
    </source>
</evidence>
<evidence type="ECO:0000256" key="7">
    <source>
        <dbReference type="ARBA" id="ARBA00023136"/>
    </source>
</evidence>
<dbReference type="Pfam" id="PF00002">
    <property type="entry name" value="7tm_2"/>
    <property type="match status" value="1"/>
</dbReference>
<dbReference type="GO" id="GO:0017046">
    <property type="term" value="F:peptide hormone binding"/>
    <property type="evidence" value="ECO:0007669"/>
    <property type="project" value="TreeGrafter"/>
</dbReference>
<evidence type="ECO:0000256" key="8">
    <source>
        <dbReference type="ARBA" id="ARBA00023170"/>
    </source>
</evidence>
<dbReference type="Pfam" id="PF02793">
    <property type="entry name" value="HRM"/>
    <property type="match status" value="1"/>
</dbReference>
<dbReference type="InterPro" id="IPR017983">
    <property type="entry name" value="GPCR_2_secretin-like_CS"/>
</dbReference>
<evidence type="ECO:0000256" key="3">
    <source>
        <dbReference type="ARBA" id="ARBA00022475"/>
    </source>
</evidence>
<evidence type="ECO:0000256" key="10">
    <source>
        <dbReference type="ARBA" id="ARBA00023224"/>
    </source>
</evidence>
<keyword evidence="6" id="KW-0297">G-protein coupled receptor</keyword>
<dbReference type="SUPFAM" id="SSF81321">
    <property type="entry name" value="Family A G protein-coupled receptor-like"/>
    <property type="match status" value="1"/>
</dbReference>
<evidence type="ECO:0000259" key="13">
    <source>
        <dbReference type="PROSITE" id="PS50261"/>
    </source>
</evidence>
<keyword evidence="8" id="KW-0675">Receptor</keyword>
<keyword evidence="4 11" id="KW-0812">Transmembrane</keyword>
<keyword evidence="3" id="KW-1003">Cell membrane</keyword>
<feature type="transmembrane region" description="Helical" evidence="11">
    <location>
        <begin position="158"/>
        <end position="179"/>
    </location>
</feature>
<keyword evidence="7 11" id="KW-0472">Membrane</keyword>
<dbReference type="Proteomes" id="UP000494040">
    <property type="component" value="Unassembled WGS sequence"/>
</dbReference>
<feature type="transmembrane region" description="Helical" evidence="11">
    <location>
        <begin position="363"/>
        <end position="386"/>
    </location>
</feature>
<feature type="transmembrane region" description="Helical" evidence="11">
    <location>
        <begin position="128"/>
        <end position="146"/>
    </location>
</feature>
<evidence type="ECO:0000256" key="2">
    <source>
        <dbReference type="ARBA" id="ARBA00005314"/>
    </source>
</evidence>
<dbReference type="InterPro" id="IPR000832">
    <property type="entry name" value="GPCR_2_secretin-like"/>
</dbReference>
<dbReference type="SMART" id="SM00008">
    <property type="entry name" value="HormR"/>
    <property type="match status" value="1"/>
</dbReference>
<feature type="domain" description="G-protein coupled receptors family 2 profile 2" evidence="13">
    <location>
        <begin position="121"/>
        <end position="387"/>
    </location>
</feature>
<keyword evidence="15" id="KW-1185">Reference proteome</keyword>
<name>A0A8I6RTN2_CIMLE</name>
<protein>
    <submittedName>
        <fullName evidence="14">Uncharacterized protein</fullName>
    </submittedName>
</protein>
<organism evidence="14 15">
    <name type="scientific">Cimex lectularius</name>
    <name type="common">Bed bug</name>
    <name type="synonym">Acanthia lectularia</name>
    <dbReference type="NCBI Taxonomy" id="79782"/>
    <lineage>
        <taxon>Eukaryota</taxon>
        <taxon>Metazoa</taxon>
        <taxon>Ecdysozoa</taxon>
        <taxon>Arthropoda</taxon>
        <taxon>Hexapoda</taxon>
        <taxon>Insecta</taxon>
        <taxon>Pterygota</taxon>
        <taxon>Neoptera</taxon>
        <taxon>Paraneoptera</taxon>
        <taxon>Hemiptera</taxon>
        <taxon>Heteroptera</taxon>
        <taxon>Panheteroptera</taxon>
        <taxon>Cimicomorpha</taxon>
        <taxon>Cimicidae</taxon>
        <taxon>Cimex</taxon>
    </lineage>
</organism>
<evidence type="ECO:0000313" key="15">
    <source>
        <dbReference type="Proteomes" id="UP000494040"/>
    </source>
</evidence>
<dbReference type="PRINTS" id="PR00249">
    <property type="entry name" value="GPCRSECRETIN"/>
</dbReference>
<dbReference type="InterPro" id="IPR036445">
    <property type="entry name" value="GPCR_2_extracell_dom_sf"/>
</dbReference>
<dbReference type="GeneID" id="106667701"/>
<dbReference type="InterPro" id="IPR001879">
    <property type="entry name" value="GPCR_2_extracellular_dom"/>
</dbReference>
<keyword evidence="9" id="KW-0325">Glycoprotein</keyword>
<sequence length="482" mass="55394">MQGVPKSQLEQYATLQQKKQECLAINTTYSGGKEFCPLIWDEILCWTEAPANTTVTQPCPEYFHGFSSERNATKFCTANGTWFYDENMETFWTDYSACVPQPYIPYDDYQSSLTYGHFPIIEAISQTGYGISLITLIVAFIILASFKKLRCSRNLLHMHLFVSFMLRAGTSLLKNNWLFKGDGLNSLFEIGESDAIFGGSKETWACKFLISLWQFSLLANYLWIFMEGLYLHNLIFLSLFSDTSSIKMYVIIGWSLPLFFITPWVILKLLYEDRHCWAVNYNKYYLLFITIPMAISTFVNFGMFLNIIRVLLLKLTASISEDSRRYRKWAKSTLVLIPLFGVHYALFSGMSFSIGKNELIEVIWLYCDQLFASFQGFFVAVLYCFMNNEVRTEIKKKFGNARPDFYSDTERPSRGKFNNQTNNSAKKGSGTLDSCMISFMSKANDFTLKDSALPRPLHGVNVNDTQHSLLETSLNLEKSIEH</sequence>
<dbReference type="Gene3D" id="1.20.1070.10">
    <property type="entry name" value="Rhodopsin 7-helix transmembrane proteins"/>
    <property type="match status" value="1"/>
</dbReference>
<dbReference type="PROSITE" id="PS50227">
    <property type="entry name" value="G_PROTEIN_RECEP_F2_3"/>
    <property type="match status" value="1"/>
</dbReference>
<feature type="transmembrane region" description="Helical" evidence="11">
    <location>
        <begin position="333"/>
        <end position="351"/>
    </location>
</feature>
<dbReference type="GO" id="GO:0007188">
    <property type="term" value="P:adenylate cyclase-modulating G protein-coupled receptor signaling pathway"/>
    <property type="evidence" value="ECO:0007669"/>
    <property type="project" value="TreeGrafter"/>
</dbReference>
<dbReference type="InterPro" id="IPR017981">
    <property type="entry name" value="GPCR_2-like_7TM"/>
</dbReference>
<feature type="domain" description="G-protein coupled receptors family 2 profile 1" evidence="12">
    <location>
        <begin position="21"/>
        <end position="98"/>
    </location>
</feature>
<evidence type="ECO:0000256" key="4">
    <source>
        <dbReference type="ARBA" id="ARBA00022692"/>
    </source>
</evidence>
<dbReference type="PROSITE" id="PS50261">
    <property type="entry name" value="G_PROTEIN_RECEP_F2_4"/>
    <property type="match status" value="1"/>
</dbReference>
<dbReference type="EnsemblMetazoa" id="XM_014395819.2">
    <property type="protein sequence ID" value="XP_014251305.1"/>
    <property type="gene ID" value="LOC106667701"/>
</dbReference>
<reference evidence="14" key="1">
    <citation type="submission" date="2022-01" db="UniProtKB">
        <authorList>
            <consortium name="EnsemblMetazoa"/>
        </authorList>
    </citation>
    <scope>IDENTIFICATION</scope>
</reference>
<accession>A0A8I6RTN2</accession>
<evidence type="ECO:0000256" key="1">
    <source>
        <dbReference type="ARBA" id="ARBA00004651"/>
    </source>
</evidence>
<dbReference type="PANTHER" id="PTHR45620">
    <property type="entry name" value="PDF RECEPTOR-LIKE PROTEIN-RELATED"/>
    <property type="match status" value="1"/>
</dbReference>
<evidence type="ECO:0000313" key="14">
    <source>
        <dbReference type="EnsemblMetazoa" id="XP_014251305.1"/>
    </source>
</evidence>
<dbReference type="RefSeq" id="XP_014251305.1">
    <property type="nucleotide sequence ID" value="XM_014395819.2"/>
</dbReference>
<keyword evidence="5 11" id="KW-1133">Transmembrane helix</keyword>
<dbReference type="SUPFAM" id="SSF111418">
    <property type="entry name" value="Hormone receptor domain"/>
    <property type="match status" value="1"/>
</dbReference>
<comment type="subcellular location">
    <subcellularLocation>
        <location evidence="1">Cell membrane</location>
        <topology evidence="1">Multi-pass membrane protein</topology>
    </subcellularLocation>
</comment>
<dbReference type="OMA" id="LICWPEG"/>
<evidence type="ECO:0000256" key="9">
    <source>
        <dbReference type="ARBA" id="ARBA00023180"/>
    </source>
</evidence>
<dbReference type="PANTHER" id="PTHR45620:SF1">
    <property type="entry name" value="G-PROTEIN COUPLED RECEPTORS FAMILY 2 PROFILE 2 DOMAIN-CONTAINING PROTEIN"/>
    <property type="match status" value="1"/>
</dbReference>
<dbReference type="AlphaFoldDB" id="A0A8I6RTN2"/>
<evidence type="ECO:0000256" key="11">
    <source>
        <dbReference type="SAM" id="Phobius"/>
    </source>
</evidence>
<comment type="similarity">
    <text evidence="2">Belongs to the G-protein coupled receptor 2 family.</text>
</comment>
<dbReference type="Gene3D" id="4.10.1240.10">
    <property type="entry name" value="GPCR, family 2, extracellular hormone receptor domain"/>
    <property type="match status" value="1"/>
</dbReference>
<dbReference type="PROSITE" id="PS00650">
    <property type="entry name" value="G_PROTEIN_RECEP_F2_2"/>
    <property type="match status" value="1"/>
</dbReference>
<keyword evidence="10" id="KW-0807">Transducer</keyword>
<dbReference type="GO" id="GO:0007166">
    <property type="term" value="P:cell surface receptor signaling pathway"/>
    <property type="evidence" value="ECO:0007669"/>
    <property type="project" value="InterPro"/>
</dbReference>
<feature type="transmembrane region" description="Helical" evidence="11">
    <location>
        <begin position="221"/>
        <end position="241"/>
    </location>
</feature>
<dbReference type="InterPro" id="IPR050332">
    <property type="entry name" value="GPCR_2"/>
</dbReference>